<evidence type="ECO:0000313" key="8">
    <source>
        <dbReference type="Proteomes" id="UP000597762"/>
    </source>
</evidence>
<dbReference type="AlphaFoldDB" id="A0A812DDI1"/>
<keyword evidence="4 5" id="KW-0472">Membrane</keyword>
<keyword evidence="3 5" id="KW-1133">Transmembrane helix</keyword>
<feature type="transmembrane region" description="Helical" evidence="5">
    <location>
        <begin position="48"/>
        <end position="67"/>
    </location>
</feature>
<comment type="subcellular location">
    <subcellularLocation>
        <location evidence="1">Membrane</location>
    </subcellularLocation>
</comment>
<protein>
    <recommendedName>
        <fullName evidence="6">G-protein coupled receptors family 1 profile domain-containing protein</fullName>
    </recommendedName>
</protein>
<dbReference type="Proteomes" id="UP000597762">
    <property type="component" value="Unassembled WGS sequence"/>
</dbReference>
<dbReference type="Gene3D" id="1.20.1070.10">
    <property type="entry name" value="Rhodopsin 7-helix transmembrane proteins"/>
    <property type="match status" value="1"/>
</dbReference>
<keyword evidence="8" id="KW-1185">Reference proteome</keyword>
<feature type="domain" description="G-protein coupled receptors family 1 profile" evidence="6">
    <location>
        <begin position="1"/>
        <end position="104"/>
    </location>
</feature>
<evidence type="ECO:0000256" key="4">
    <source>
        <dbReference type="ARBA" id="ARBA00023136"/>
    </source>
</evidence>
<evidence type="ECO:0000256" key="1">
    <source>
        <dbReference type="ARBA" id="ARBA00004370"/>
    </source>
</evidence>
<evidence type="ECO:0000259" key="6">
    <source>
        <dbReference type="PROSITE" id="PS50262"/>
    </source>
</evidence>
<dbReference type="SUPFAM" id="SSF81321">
    <property type="entry name" value="Family A G protein-coupled receptor-like"/>
    <property type="match status" value="1"/>
</dbReference>
<evidence type="ECO:0000256" key="5">
    <source>
        <dbReference type="SAM" id="Phobius"/>
    </source>
</evidence>
<sequence>MKNIGLYLIALCVSDLFVLYVSLFNAFLSGAGIYGDNNNRFNCHIFRFFRAFFLDCSSWITVVITVQRTIAVYRPLSTYLRSSSNRTTPVKVLCILFVVMVIISAVYTNSFSFLPAIILIVCNVAIVFKIYHRPAVGQTPHPAHNNAQTVRLQYPPFSSFLFKFFSSFLHSFSHLKLISSTLTHLKLFVLSFPLHFKLSISSNFSILSHFLQTLSSQTLCSFFSSFFFLFNILSPF</sequence>
<evidence type="ECO:0000256" key="3">
    <source>
        <dbReference type="ARBA" id="ARBA00022989"/>
    </source>
</evidence>
<feature type="transmembrane region" description="Helical" evidence="5">
    <location>
        <begin position="88"/>
        <end position="107"/>
    </location>
</feature>
<evidence type="ECO:0000256" key="2">
    <source>
        <dbReference type="ARBA" id="ARBA00022692"/>
    </source>
</evidence>
<dbReference type="OrthoDB" id="9990906at2759"/>
<dbReference type="EMBL" id="CAHIKZ030002957">
    <property type="protein sequence ID" value="CAE1294426.1"/>
    <property type="molecule type" value="Genomic_DNA"/>
</dbReference>
<dbReference type="InterPro" id="IPR019427">
    <property type="entry name" value="7TM_GPCR_serpentine_rcpt_Srw"/>
</dbReference>
<dbReference type="GO" id="GO:0016020">
    <property type="term" value="C:membrane"/>
    <property type="evidence" value="ECO:0007669"/>
    <property type="project" value="UniProtKB-SubCell"/>
</dbReference>
<dbReference type="GO" id="GO:0008528">
    <property type="term" value="F:G protein-coupled peptide receptor activity"/>
    <property type="evidence" value="ECO:0007669"/>
    <property type="project" value="InterPro"/>
</dbReference>
<evidence type="ECO:0000313" key="7">
    <source>
        <dbReference type="EMBL" id="CAE1294426.1"/>
    </source>
</evidence>
<reference evidence="7" key="1">
    <citation type="submission" date="2021-01" db="EMBL/GenBank/DDBJ databases">
        <authorList>
            <person name="Li R."/>
            <person name="Bekaert M."/>
        </authorList>
    </citation>
    <scope>NUCLEOTIDE SEQUENCE</scope>
    <source>
        <strain evidence="7">Farmed</strain>
    </source>
</reference>
<proteinExistence type="predicted"/>
<accession>A0A812DDI1</accession>
<feature type="transmembrane region" description="Helical" evidence="5">
    <location>
        <begin position="7"/>
        <end position="28"/>
    </location>
</feature>
<organism evidence="7 8">
    <name type="scientific">Acanthosepion pharaonis</name>
    <name type="common">Pharaoh cuttlefish</name>
    <name type="synonym">Sepia pharaonis</name>
    <dbReference type="NCBI Taxonomy" id="158019"/>
    <lineage>
        <taxon>Eukaryota</taxon>
        <taxon>Metazoa</taxon>
        <taxon>Spiralia</taxon>
        <taxon>Lophotrochozoa</taxon>
        <taxon>Mollusca</taxon>
        <taxon>Cephalopoda</taxon>
        <taxon>Coleoidea</taxon>
        <taxon>Decapodiformes</taxon>
        <taxon>Sepiida</taxon>
        <taxon>Sepiina</taxon>
        <taxon>Sepiidae</taxon>
        <taxon>Acanthosepion</taxon>
    </lineage>
</organism>
<name>A0A812DDI1_ACAPH</name>
<dbReference type="InterPro" id="IPR017452">
    <property type="entry name" value="GPCR_Rhodpsn_7TM"/>
</dbReference>
<dbReference type="PROSITE" id="PS50262">
    <property type="entry name" value="G_PROTEIN_RECEP_F1_2"/>
    <property type="match status" value="1"/>
</dbReference>
<dbReference type="Pfam" id="PF10324">
    <property type="entry name" value="7TM_GPCR_Srw"/>
    <property type="match status" value="1"/>
</dbReference>
<feature type="transmembrane region" description="Helical" evidence="5">
    <location>
        <begin position="113"/>
        <end position="131"/>
    </location>
</feature>
<comment type="caution">
    <text evidence="7">The sequence shown here is derived from an EMBL/GenBank/DDBJ whole genome shotgun (WGS) entry which is preliminary data.</text>
</comment>
<gene>
    <name evidence="7" type="ORF">SPHA_50380</name>
</gene>
<keyword evidence="2 5" id="KW-0812">Transmembrane</keyword>